<sequence length="1175" mass="130064">MLNSLDAAKGTYARLRSIQNADRYLAPTVDSLRALPPFCPLEALYSILKSDASLRPQAFVGQTNFRHKPTETILEGLAQIVQFLAQTYGPGIVEYTSLFPSLQTAISNLKADSLRLDHIIQAGDDTFASILSANDEIRALLERKKRLEDAINVARSLVALKATTALIDQLISQHDLPNAGLVYSISTYTLRTLRNAFPGDEALSEELQEIRERLEYQLRYQISAVLFGGRDAEVALPCRMTYRSAPMSIALESFSYTELCFCLRGIVARACNTTDLLTAFSSSLGILYDAAIRANPLLAILPERETLLRSSTVVDLSGELYSLLLGHSLALVRQADIEQGSVSILKRVLRGVFDNLSSSLAKYYTECEMKKAPRRGGSGRDEDSSKAEYAPHSSAYMDSIDLRNNSHVGQLRTLLVTPFSALGPPPLSILEVANPSLLTETVHAYLTTANVVAINLLFFYLSIQISVQHFLAQADASSDQAATKPTIHTTSAFLRLVRRIYGIYLDFGEVQTNTLTRVPSTSYALATAQEIPRHTGNLMSQSPTEPLSDMNILVSLDNFWRLYSPGILGLMGVIYETAVLHVAELCACTPTELGYTRDANADAGRTFFRSGLQTQKREATVFKGSLFSLDWTVHRSTTHEPETGVRLIPSFWHAFYIEKYLLSFFYCNRLLNPLIRIEIIDDVFRSAFNGLRQAFWDATTSAGKDMFSLVPLENLAICASVVSSSQCAIMALQGARETPRVTFSGEPWTERLIDQLGQVRVSAFYLLQPVFNYLHKLSLFANISYKYFAEYGPALVENICSSFLRRICQKLDTHYKNICSYALLFCQQTAPSRLTQILASYETNVRAYVNGGCFNQATAKALNENLCATKLESFISIRSPQRTNVTAEPEHILATIASLTGKRTVSSEYSQTASQRMKAAGLSARSTNLNTPSPRSSHSFSTSAFSTVGHGDAVEGLVKNLVHTPGHHRNESDVSASTLTLGEEAPVQLLASGSAFAPAMYSLQACLLVYTFLTGAFSPDVLSKLQWTRNLDAIIHKLICFILLELRLQTISDVSRGIAEDIAAQPDYVTFPGITSFSDRYHAFVQMFQQFRAVVERLDLVWLLDHRGVFCEPLMYAARDAMIEELARNQNRTLLPSQVARIEGSIQLITTVVPCEVDMREIVATVHVLGCAENQ</sequence>
<proteinExistence type="predicted"/>
<evidence type="ECO:0000313" key="3">
    <source>
        <dbReference type="EMBL" id="TNJ29632.1"/>
    </source>
</evidence>
<evidence type="ECO:0000256" key="2">
    <source>
        <dbReference type="SAM" id="MobiDB-lite"/>
    </source>
</evidence>
<dbReference type="AlphaFoldDB" id="A0A4Z1SUR5"/>
<evidence type="ECO:0000256" key="1">
    <source>
        <dbReference type="SAM" id="Coils"/>
    </source>
</evidence>
<dbReference type="Proteomes" id="UP000315496">
    <property type="component" value="Chromosome 1"/>
</dbReference>
<organism evidence="3 4">
    <name type="scientific">Giardia muris</name>
    <dbReference type="NCBI Taxonomy" id="5742"/>
    <lineage>
        <taxon>Eukaryota</taxon>
        <taxon>Metamonada</taxon>
        <taxon>Diplomonadida</taxon>
        <taxon>Hexamitidae</taxon>
        <taxon>Giardiinae</taxon>
        <taxon>Giardia</taxon>
    </lineage>
</organism>
<keyword evidence="4" id="KW-1185">Reference proteome</keyword>
<comment type="caution">
    <text evidence="3">The sequence shown here is derived from an EMBL/GenBank/DDBJ whole genome shotgun (WGS) entry which is preliminary data.</text>
</comment>
<accession>A0A4Z1SUR5</accession>
<protein>
    <submittedName>
        <fullName evidence="3">Uncharacterized protein</fullName>
    </submittedName>
</protein>
<name>A0A4Z1SUR5_GIAMU</name>
<feature type="coiled-coil region" evidence="1">
    <location>
        <begin position="130"/>
        <end position="157"/>
    </location>
</feature>
<keyword evidence="1" id="KW-0175">Coiled coil</keyword>
<feature type="compositionally biased region" description="Low complexity" evidence="2">
    <location>
        <begin position="931"/>
        <end position="942"/>
    </location>
</feature>
<dbReference type="EMBL" id="VDLU01000001">
    <property type="protein sequence ID" value="TNJ29632.1"/>
    <property type="molecule type" value="Genomic_DNA"/>
</dbReference>
<dbReference type="OrthoDB" id="10253725at2759"/>
<reference evidence="3 4" key="1">
    <citation type="submission" date="2019-05" db="EMBL/GenBank/DDBJ databases">
        <title>The compact genome of Giardia muris reveals important steps in the evolution of intestinal protozoan parasites.</title>
        <authorList>
            <person name="Xu F."/>
            <person name="Jimenez-Gonzalez A."/>
            <person name="Einarsson E."/>
            <person name="Astvaldsson A."/>
            <person name="Peirasmaki D."/>
            <person name="Eckmann L."/>
            <person name="Andersson J.O."/>
            <person name="Svard S.G."/>
            <person name="Jerlstrom-Hultqvist J."/>
        </authorList>
    </citation>
    <scope>NUCLEOTIDE SEQUENCE [LARGE SCALE GENOMIC DNA]</scope>
    <source>
        <strain evidence="3 4">Roberts-Thomson</strain>
    </source>
</reference>
<evidence type="ECO:0000313" key="4">
    <source>
        <dbReference type="Proteomes" id="UP000315496"/>
    </source>
</evidence>
<feature type="region of interest" description="Disordered" evidence="2">
    <location>
        <begin position="920"/>
        <end position="942"/>
    </location>
</feature>
<dbReference type="VEuPathDB" id="GiardiaDB:GMRT_16286"/>
<gene>
    <name evidence="3" type="ORF">GMRT_16286</name>
</gene>